<reference evidence="1" key="2">
    <citation type="journal article" date="2014" name="ISME J.">
        <title>Microbial stratification in low pH oxic and suboxic macroscopic growths along an acid mine drainage.</title>
        <authorList>
            <person name="Mendez-Garcia C."/>
            <person name="Mesa V."/>
            <person name="Sprenger R.R."/>
            <person name="Richter M."/>
            <person name="Diez M.S."/>
            <person name="Solano J."/>
            <person name="Bargiela R."/>
            <person name="Golyshina O.V."/>
            <person name="Manteca A."/>
            <person name="Ramos J.L."/>
            <person name="Gallego J.R."/>
            <person name="Llorente I."/>
            <person name="Martins Dos Santos V.A."/>
            <person name="Jensen O.N."/>
            <person name="Pelaez A.I."/>
            <person name="Sanchez J."/>
            <person name="Ferrer M."/>
        </authorList>
    </citation>
    <scope>NUCLEOTIDE SEQUENCE</scope>
</reference>
<sequence length="274" mass="30348">MSDNRPEVHARLRDLDLPPGFDSSDDILESFYVPALSRATSYDRSVGYFRSSALSVAARGLSHFINGHGQIRLLVGSEITEADRDALIGRITLDGSFADRLAQQLVTSDEVAQRRLEVLAWLARERRLEVRMAIAIDAQGHPVVGGMHSPYFHEKIGVLRDATGDGLAFQGSVNESETAWTSNFESFSVYLSWDATAPHFSFWVNKFEQHWAGRLSGFRVYPLPEAVRQQLVALAPSAPPSFRDPEEPRSVGDDATIARFLSIAPRLIHSEGLA</sequence>
<protein>
    <submittedName>
        <fullName evidence="1">Type III restriction enzyme, res subunit</fullName>
    </submittedName>
</protein>
<dbReference type="CDD" id="cd09179">
    <property type="entry name" value="PLDc_N_DEXD_a"/>
    <property type="match status" value="1"/>
</dbReference>
<organism evidence="1">
    <name type="scientific">mine drainage metagenome</name>
    <dbReference type="NCBI Taxonomy" id="410659"/>
    <lineage>
        <taxon>unclassified sequences</taxon>
        <taxon>metagenomes</taxon>
        <taxon>ecological metagenomes</taxon>
    </lineage>
</organism>
<dbReference type="EMBL" id="AUZX01014638">
    <property type="protein sequence ID" value="EQD31636.1"/>
    <property type="molecule type" value="Genomic_DNA"/>
</dbReference>
<evidence type="ECO:0000313" key="1">
    <source>
        <dbReference type="EMBL" id="EQD31636.1"/>
    </source>
</evidence>
<feature type="non-terminal residue" evidence="1">
    <location>
        <position position="274"/>
    </location>
</feature>
<reference evidence="1" key="1">
    <citation type="submission" date="2013-08" db="EMBL/GenBank/DDBJ databases">
        <authorList>
            <person name="Mendez C."/>
            <person name="Richter M."/>
            <person name="Ferrer M."/>
            <person name="Sanchez J."/>
        </authorList>
    </citation>
    <scope>NUCLEOTIDE SEQUENCE</scope>
</reference>
<gene>
    <name evidence="1" type="ORF">B1A_19840</name>
</gene>
<comment type="caution">
    <text evidence="1">The sequence shown here is derived from an EMBL/GenBank/DDBJ whole genome shotgun (WGS) entry which is preliminary data.</text>
</comment>
<proteinExistence type="predicted"/>
<dbReference type="AlphaFoldDB" id="T0Y8Z9"/>
<accession>T0Y8Z9</accession>
<name>T0Y8Z9_9ZZZZ</name>